<dbReference type="Gene3D" id="3.40.630.30">
    <property type="match status" value="1"/>
</dbReference>
<dbReference type="InterPro" id="IPR016181">
    <property type="entry name" value="Acyl_CoA_acyltransferase"/>
</dbReference>
<dbReference type="InterPro" id="IPR050769">
    <property type="entry name" value="NAT_camello-type"/>
</dbReference>
<dbReference type="PROSITE" id="PS51186">
    <property type="entry name" value="GNAT"/>
    <property type="match status" value="1"/>
</dbReference>
<dbReference type="AlphaFoldDB" id="A0A9W9YBF3"/>
<evidence type="ECO:0000256" key="2">
    <source>
        <dbReference type="SAM" id="Phobius"/>
    </source>
</evidence>
<keyword evidence="1" id="KW-0808">Transferase</keyword>
<evidence type="ECO:0000313" key="4">
    <source>
        <dbReference type="EMBL" id="KAJ7331246.1"/>
    </source>
</evidence>
<keyword evidence="2" id="KW-1133">Transmembrane helix</keyword>
<keyword evidence="2" id="KW-0472">Membrane</keyword>
<dbReference type="PANTHER" id="PTHR13947">
    <property type="entry name" value="GNAT FAMILY N-ACETYLTRANSFERASE"/>
    <property type="match status" value="1"/>
</dbReference>
<dbReference type="Proteomes" id="UP001163046">
    <property type="component" value="Unassembled WGS sequence"/>
</dbReference>
<evidence type="ECO:0000256" key="1">
    <source>
        <dbReference type="ARBA" id="ARBA00022679"/>
    </source>
</evidence>
<feature type="transmembrane region" description="Helical" evidence="2">
    <location>
        <begin position="80"/>
        <end position="103"/>
    </location>
</feature>
<dbReference type="GO" id="GO:0008080">
    <property type="term" value="F:N-acetyltransferase activity"/>
    <property type="evidence" value="ECO:0007669"/>
    <property type="project" value="InterPro"/>
</dbReference>
<dbReference type="Pfam" id="PF00583">
    <property type="entry name" value="Acetyltransf_1"/>
    <property type="match status" value="1"/>
</dbReference>
<gene>
    <name evidence="4" type="ORF">OS493_020029</name>
</gene>
<organism evidence="4 5">
    <name type="scientific">Desmophyllum pertusum</name>
    <dbReference type="NCBI Taxonomy" id="174260"/>
    <lineage>
        <taxon>Eukaryota</taxon>
        <taxon>Metazoa</taxon>
        <taxon>Cnidaria</taxon>
        <taxon>Anthozoa</taxon>
        <taxon>Hexacorallia</taxon>
        <taxon>Scleractinia</taxon>
        <taxon>Caryophylliina</taxon>
        <taxon>Caryophylliidae</taxon>
        <taxon>Desmophyllum</taxon>
    </lineage>
</organism>
<feature type="domain" description="N-acetyltransferase" evidence="3">
    <location>
        <begin position="89"/>
        <end position="227"/>
    </location>
</feature>
<proteinExistence type="predicted"/>
<dbReference type="SUPFAM" id="SSF55729">
    <property type="entry name" value="Acyl-CoA N-acyltransferases (Nat)"/>
    <property type="match status" value="1"/>
</dbReference>
<dbReference type="OrthoDB" id="41532at2759"/>
<sequence length="227" mass="26024">MTDSECECQSTVKQTSTVPRIPTLDTDLRVRRFQRGDTRRIHNLFLEETRCLLWPMFAQTIRSPPVVLLHLFTMAVGVTLARSCIFALFGVILAACAIFVYIYRWFYQYLSSSLKGDLANISQYYLSKAKCNFLVAEFDGSIVGFIAVDQKSETVAAVTRMSVDTCFRGKRKYIATRLLQEAFKFCQQCGYTELVVEFPGNSKTTIHRLRRCDVKQTRQEFCVARQG</sequence>
<dbReference type="EMBL" id="MU827789">
    <property type="protein sequence ID" value="KAJ7331246.1"/>
    <property type="molecule type" value="Genomic_DNA"/>
</dbReference>
<name>A0A9W9YBF3_9CNID</name>
<keyword evidence="2" id="KW-0812">Transmembrane</keyword>
<keyword evidence="5" id="KW-1185">Reference proteome</keyword>
<evidence type="ECO:0000313" key="5">
    <source>
        <dbReference type="Proteomes" id="UP001163046"/>
    </source>
</evidence>
<reference evidence="4" key="1">
    <citation type="submission" date="2023-01" db="EMBL/GenBank/DDBJ databases">
        <title>Genome assembly of the deep-sea coral Lophelia pertusa.</title>
        <authorList>
            <person name="Herrera S."/>
            <person name="Cordes E."/>
        </authorList>
    </citation>
    <scope>NUCLEOTIDE SEQUENCE</scope>
    <source>
        <strain evidence="4">USNM1676648</strain>
        <tissue evidence="4">Polyp</tissue>
    </source>
</reference>
<comment type="caution">
    <text evidence="4">The sequence shown here is derived from an EMBL/GenBank/DDBJ whole genome shotgun (WGS) entry which is preliminary data.</text>
</comment>
<evidence type="ECO:0000259" key="3">
    <source>
        <dbReference type="PROSITE" id="PS51186"/>
    </source>
</evidence>
<accession>A0A9W9YBF3</accession>
<dbReference type="CDD" id="cd04301">
    <property type="entry name" value="NAT_SF"/>
    <property type="match status" value="1"/>
</dbReference>
<protein>
    <recommendedName>
        <fullName evidence="3">N-acetyltransferase domain-containing protein</fullName>
    </recommendedName>
</protein>
<dbReference type="InterPro" id="IPR000182">
    <property type="entry name" value="GNAT_dom"/>
</dbReference>
<dbReference type="PANTHER" id="PTHR13947:SF37">
    <property type="entry name" value="LD18367P"/>
    <property type="match status" value="1"/>
</dbReference>